<accession>A0AA90NNF3</accession>
<dbReference type="Pfam" id="PF01420">
    <property type="entry name" value="Methylase_S"/>
    <property type="match status" value="1"/>
</dbReference>
<dbReference type="Proteomes" id="UP001178148">
    <property type="component" value="Unassembled WGS sequence"/>
</dbReference>
<keyword evidence="7" id="KW-1185">Reference proteome</keyword>
<proteinExistence type="inferred from homology"/>
<dbReference type="GO" id="GO:0004519">
    <property type="term" value="F:endonuclease activity"/>
    <property type="evidence" value="ECO:0007669"/>
    <property type="project" value="UniProtKB-KW"/>
</dbReference>
<evidence type="ECO:0000256" key="1">
    <source>
        <dbReference type="ARBA" id="ARBA00010923"/>
    </source>
</evidence>
<evidence type="ECO:0000256" key="3">
    <source>
        <dbReference type="ARBA" id="ARBA00023125"/>
    </source>
</evidence>
<dbReference type="InterPro" id="IPR044946">
    <property type="entry name" value="Restrct_endonuc_typeI_TRD_sf"/>
</dbReference>
<evidence type="ECO:0000313" key="7">
    <source>
        <dbReference type="Proteomes" id="UP001178148"/>
    </source>
</evidence>
<evidence type="ECO:0000259" key="5">
    <source>
        <dbReference type="Pfam" id="PF01420"/>
    </source>
</evidence>
<keyword evidence="6" id="KW-0255">Endonuclease</keyword>
<dbReference type="EC" id="3.1.21.-" evidence="6"/>
<comment type="caution">
    <text evidence="6">The sequence shown here is derived from an EMBL/GenBank/DDBJ whole genome shotgun (WGS) entry which is preliminary data.</text>
</comment>
<feature type="coiled-coil region" evidence="4">
    <location>
        <begin position="2"/>
        <end position="29"/>
    </location>
</feature>
<gene>
    <name evidence="6" type="ORF">QS748_14945</name>
</gene>
<keyword evidence="4" id="KW-0175">Coiled coil</keyword>
<dbReference type="Gene3D" id="3.90.220.20">
    <property type="entry name" value="DNA methylase specificity domains"/>
    <property type="match status" value="1"/>
</dbReference>
<keyword evidence="3" id="KW-0238">DNA-binding</keyword>
<protein>
    <submittedName>
        <fullName evidence="6">Restriction endonuclease subunit S</fullName>
        <ecNumber evidence="6">3.1.21.-</ecNumber>
    </submittedName>
</protein>
<dbReference type="GO" id="GO:0016787">
    <property type="term" value="F:hydrolase activity"/>
    <property type="evidence" value="ECO:0007669"/>
    <property type="project" value="UniProtKB-KW"/>
</dbReference>
<name>A0AA90NNF3_9GAMM</name>
<organism evidence="6 7">
    <name type="scientific">Candidatus Endonucleibacter bathymodioli</name>
    <dbReference type="NCBI Taxonomy" id="539814"/>
    <lineage>
        <taxon>Bacteria</taxon>
        <taxon>Pseudomonadati</taxon>
        <taxon>Pseudomonadota</taxon>
        <taxon>Gammaproteobacteria</taxon>
        <taxon>Oceanospirillales</taxon>
        <taxon>Endozoicomonadaceae</taxon>
        <taxon>Candidatus Endonucleibacter</taxon>
    </lineage>
</organism>
<evidence type="ECO:0000313" key="6">
    <source>
        <dbReference type="EMBL" id="MDP0590409.1"/>
    </source>
</evidence>
<dbReference type="AlphaFoldDB" id="A0AA90NNF3"/>
<dbReference type="PANTHER" id="PTHR30408">
    <property type="entry name" value="TYPE-1 RESTRICTION ENZYME ECOKI SPECIFICITY PROTEIN"/>
    <property type="match status" value="1"/>
</dbReference>
<dbReference type="CDD" id="cd17288">
    <property type="entry name" value="RMtype1_S_LlaAI06ORF1089P_TRD1-CR1_like"/>
    <property type="match status" value="1"/>
</dbReference>
<evidence type="ECO:0000256" key="4">
    <source>
        <dbReference type="SAM" id="Coils"/>
    </source>
</evidence>
<keyword evidence="6" id="KW-0378">Hydrolase</keyword>
<keyword evidence="6" id="KW-0540">Nuclease</keyword>
<dbReference type="GO" id="GO:0003677">
    <property type="term" value="F:DNA binding"/>
    <property type="evidence" value="ECO:0007669"/>
    <property type="project" value="UniProtKB-KW"/>
</dbReference>
<sequence>ILSTADEKIEAIAEQIQKHETLKKGLLQKLLREGIGHTEFKESELGSLPVGWEIVKLKEILTVKYGKSQKDVEDENGEYPILGTGGLMGYANSFLCDKPSVLIGRKGTIDKPQYKDTPFWTVDTLFYTDIKENVALAKYVYFKFLTIQWRTLNEASGVPSLSAPNIHAVKMQLPPLEEQKQIADILSTADEKLEVLSAKKEKFETLKKGLLQKLLSGEVRV</sequence>
<keyword evidence="2" id="KW-0680">Restriction system</keyword>
<evidence type="ECO:0000256" key="2">
    <source>
        <dbReference type="ARBA" id="ARBA00022747"/>
    </source>
</evidence>
<comment type="similarity">
    <text evidence="1">Belongs to the type-I restriction system S methylase family.</text>
</comment>
<dbReference type="PANTHER" id="PTHR30408:SF12">
    <property type="entry name" value="TYPE I RESTRICTION ENZYME MJAVIII SPECIFICITY SUBUNIT"/>
    <property type="match status" value="1"/>
</dbReference>
<dbReference type="SUPFAM" id="SSF116734">
    <property type="entry name" value="DNA methylase specificity domain"/>
    <property type="match status" value="1"/>
</dbReference>
<dbReference type="InterPro" id="IPR052021">
    <property type="entry name" value="Type-I_RS_S_subunit"/>
</dbReference>
<dbReference type="EMBL" id="JASXSV010000072">
    <property type="protein sequence ID" value="MDP0590409.1"/>
    <property type="molecule type" value="Genomic_DNA"/>
</dbReference>
<feature type="domain" description="Type I restriction modification DNA specificity" evidence="5">
    <location>
        <begin position="49"/>
        <end position="202"/>
    </location>
</feature>
<reference evidence="6 7" key="1">
    <citation type="journal article" date="2023" name="bioRxiv">
        <title>An intranuclear bacterial parasite of deep-sea mussels expresses apoptosis inhibitors acquired from its host.</title>
        <authorList>
            <person name="Gonzalez Porras M.A."/>
            <person name="Assie A."/>
            <person name="Tietjen M."/>
            <person name="Violette M."/>
            <person name="Kleiner M."/>
            <person name="Gruber-Vodicka H."/>
            <person name="Dubilier N."/>
            <person name="Leisch N."/>
        </authorList>
    </citation>
    <scope>NUCLEOTIDE SEQUENCE [LARGE SCALE GENOMIC DNA]</scope>
    <source>
        <strain evidence="6">IAP13</strain>
    </source>
</reference>
<dbReference type="Gene3D" id="1.10.287.1120">
    <property type="entry name" value="Bipartite methylase S protein"/>
    <property type="match status" value="1"/>
</dbReference>
<dbReference type="InterPro" id="IPR000055">
    <property type="entry name" value="Restrct_endonuc_typeI_TRD"/>
</dbReference>
<feature type="non-terminal residue" evidence="6">
    <location>
        <position position="1"/>
    </location>
</feature>
<dbReference type="GO" id="GO:0009307">
    <property type="term" value="P:DNA restriction-modification system"/>
    <property type="evidence" value="ECO:0007669"/>
    <property type="project" value="UniProtKB-KW"/>
</dbReference>